<dbReference type="EMBL" id="PGGS01000144">
    <property type="protein sequence ID" value="PNH08125.1"/>
    <property type="molecule type" value="Genomic_DNA"/>
</dbReference>
<feature type="region of interest" description="Disordered" evidence="1">
    <location>
        <begin position="132"/>
        <end position="160"/>
    </location>
</feature>
<dbReference type="AlphaFoldDB" id="A0A2J8A6J5"/>
<evidence type="ECO:0000313" key="3">
    <source>
        <dbReference type="Proteomes" id="UP000236333"/>
    </source>
</evidence>
<reference evidence="2 3" key="1">
    <citation type="journal article" date="2017" name="Mol. Biol. Evol.">
        <title>The 4-celled Tetrabaena socialis nuclear genome reveals the essential components for genetic control of cell number at the origin of multicellularity in the volvocine lineage.</title>
        <authorList>
            <person name="Featherston J."/>
            <person name="Arakaki Y."/>
            <person name="Hanschen E.R."/>
            <person name="Ferris P.J."/>
            <person name="Michod R.E."/>
            <person name="Olson B.J.S.C."/>
            <person name="Nozaki H."/>
            <person name="Durand P.M."/>
        </authorList>
    </citation>
    <scope>NUCLEOTIDE SEQUENCE [LARGE SCALE GENOMIC DNA]</scope>
    <source>
        <strain evidence="2 3">NIES-571</strain>
    </source>
</reference>
<comment type="caution">
    <text evidence="2">The sequence shown here is derived from an EMBL/GenBank/DDBJ whole genome shotgun (WGS) entry which is preliminary data.</text>
</comment>
<feature type="region of interest" description="Disordered" evidence="1">
    <location>
        <begin position="237"/>
        <end position="256"/>
    </location>
</feature>
<evidence type="ECO:0000313" key="2">
    <source>
        <dbReference type="EMBL" id="PNH08125.1"/>
    </source>
</evidence>
<dbReference type="Proteomes" id="UP000236333">
    <property type="component" value="Unassembled WGS sequence"/>
</dbReference>
<sequence>VGRGLAGGSQLAPKFDWVRLGEVQLPCWAVRGGAVTKWFASAPGQPHVHMAHMNGAEQGTALAEARRLYGPGAELSANDEKAAGGEAGGQALHQMVRGVEDGVVTEPRAVEAAARAVAGWQAGGEAGGSTVLAKGELRKKDGKPSAGTLEGKAAGGQRAVDNRLARRSGTLQESPAYEDICELQDSRPSNRVDKTTKELLTQIFDKVGWSETAVPKAVLQAVMEAPPVNMSKWLCKNKPKAPGARRKGDCQLPTHG</sequence>
<accession>A0A2J8A6J5</accession>
<protein>
    <submittedName>
        <fullName evidence="2">Uncharacterized protein</fullName>
    </submittedName>
</protein>
<keyword evidence="3" id="KW-1185">Reference proteome</keyword>
<proteinExistence type="predicted"/>
<evidence type="ECO:0000256" key="1">
    <source>
        <dbReference type="SAM" id="MobiDB-lite"/>
    </source>
</evidence>
<organism evidence="2 3">
    <name type="scientific">Tetrabaena socialis</name>
    <dbReference type="NCBI Taxonomy" id="47790"/>
    <lineage>
        <taxon>Eukaryota</taxon>
        <taxon>Viridiplantae</taxon>
        <taxon>Chlorophyta</taxon>
        <taxon>core chlorophytes</taxon>
        <taxon>Chlorophyceae</taxon>
        <taxon>CS clade</taxon>
        <taxon>Chlamydomonadales</taxon>
        <taxon>Tetrabaenaceae</taxon>
        <taxon>Tetrabaena</taxon>
    </lineage>
</organism>
<feature type="non-terminal residue" evidence="2">
    <location>
        <position position="1"/>
    </location>
</feature>
<gene>
    <name evidence="2" type="ORF">TSOC_005364</name>
</gene>
<name>A0A2J8A6J5_9CHLO</name>